<sequence>MKRSVPFALDISSDDDDDDDKPSPSNGIKNLSITKRPKIETTLINPIPAKKVITEELLRKSAKMYQEYMKEIPIPAQHRSIIPFKSWTGLANSMKQMYQQPLHYLTNIRMKEWDEMRDGDGDDPLPLDTMIHPCKAETNIWLIEEVHRLTSSHQFLAKLWIADPMYYTFIDSVFPQL</sequence>
<dbReference type="Pfam" id="PF09187">
    <property type="entry name" value="RdDM_RDM1"/>
    <property type="match status" value="1"/>
</dbReference>
<accession>A0AAU9MWT9</accession>
<organism evidence="2 3">
    <name type="scientific">Lactuca virosa</name>
    <dbReference type="NCBI Taxonomy" id="75947"/>
    <lineage>
        <taxon>Eukaryota</taxon>
        <taxon>Viridiplantae</taxon>
        <taxon>Streptophyta</taxon>
        <taxon>Embryophyta</taxon>
        <taxon>Tracheophyta</taxon>
        <taxon>Spermatophyta</taxon>
        <taxon>Magnoliopsida</taxon>
        <taxon>eudicotyledons</taxon>
        <taxon>Gunneridae</taxon>
        <taxon>Pentapetalae</taxon>
        <taxon>asterids</taxon>
        <taxon>campanulids</taxon>
        <taxon>Asterales</taxon>
        <taxon>Asteraceae</taxon>
        <taxon>Cichorioideae</taxon>
        <taxon>Cichorieae</taxon>
        <taxon>Lactucinae</taxon>
        <taxon>Lactuca</taxon>
    </lineage>
</organism>
<comment type="caution">
    <text evidence="2">The sequence shown here is derived from an EMBL/GenBank/DDBJ whole genome shotgun (WGS) entry which is preliminary data.</text>
</comment>
<dbReference type="PANTHER" id="PTHR36366:SF1">
    <property type="entry name" value="PROTEIN RDM1"/>
    <property type="match status" value="1"/>
</dbReference>
<dbReference type="AlphaFoldDB" id="A0AAU9MWT9"/>
<feature type="region of interest" description="Disordered" evidence="1">
    <location>
        <begin position="1"/>
        <end position="31"/>
    </location>
</feature>
<evidence type="ECO:0000313" key="3">
    <source>
        <dbReference type="Proteomes" id="UP001157418"/>
    </source>
</evidence>
<dbReference type="PANTHER" id="PTHR36366">
    <property type="entry name" value="PROTEIN RDM1"/>
    <property type="match status" value="1"/>
</dbReference>
<evidence type="ECO:0000313" key="2">
    <source>
        <dbReference type="EMBL" id="CAH1430514.1"/>
    </source>
</evidence>
<gene>
    <name evidence="2" type="ORF">LVIROSA_LOCUS17284</name>
</gene>
<dbReference type="InterPro" id="IPR036319">
    <property type="entry name" value="RDM1_sf"/>
</dbReference>
<proteinExistence type="predicted"/>
<evidence type="ECO:0008006" key="4">
    <source>
        <dbReference type="Google" id="ProtNLM"/>
    </source>
</evidence>
<dbReference type="EMBL" id="CAKMRJ010003334">
    <property type="protein sequence ID" value="CAH1430514.1"/>
    <property type="molecule type" value="Genomic_DNA"/>
</dbReference>
<dbReference type="SUPFAM" id="SSF109920">
    <property type="entry name" value="Hypothetical protein At3g22680"/>
    <property type="match status" value="1"/>
</dbReference>
<evidence type="ECO:0000256" key="1">
    <source>
        <dbReference type="SAM" id="MobiDB-lite"/>
    </source>
</evidence>
<name>A0AAU9MWT9_9ASTR</name>
<protein>
    <recommendedName>
        <fullName evidence="4">Protein RDM1</fullName>
    </recommendedName>
</protein>
<dbReference type="Proteomes" id="UP001157418">
    <property type="component" value="Unassembled WGS sequence"/>
</dbReference>
<dbReference type="GO" id="GO:0000419">
    <property type="term" value="C:RNA polymerase V complex"/>
    <property type="evidence" value="ECO:0007669"/>
    <property type="project" value="TreeGrafter"/>
</dbReference>
<dbReference type="InterPro" id="IPR015270">
    <property type="entry name" value="RDM1_plant"/>
</dbReference>
<dbReference type="GO" id="GO:0080188">
    <property type="term" value="P:gene silencing by siRNA-directed DNA methylation"/>
    <property type="evidence" value="ECO:0007669"/>
    <property type="project" value="InterPro"/>
</dbReference>
<dbReference type="Gene3D" id="1.20.120.690">
    <property type="entry name" value="RDM1 protein domain"/>
    <property type="match status" value="1"/>
</dbReference>
<keyword evidence="3" id="KW-1185">Reference proteome</keyword>
<reference evidence="2 3" key="1">
    <citation type="submission" date="2022-01" db="EMBL/GenBank/DDBJ databases">
        <authorList>
            <person name="Xiong W."/>
            <person name="Schranz E."/>
        </authorList>
    </citation>
    <scope>NUCLEOTIDE SEQUENCE [LARGE SCALE GENOMIC DNA]</scope>
</reference>